<dbReference type="PATRIC" id="fig|632348.3.peg.597"/>
<dbReference type="KEGG" id="ckn:Calkro_0561"/>
<dbReference type="EMBL" id="CP002330">
    <property type="protein sequence ID" value="ADQ45457.1"/>
    <property type="molecule type" value="Genomic_DNA"/>
</dbReference>
<dbReference type="Pfam" id="PF00107">
    <property type="entry name" value="ADH_zinc_N"/>
    <property type="match status" value="1"/>
</dbReference>
<accession>E4SEH0</accession>
<dbReference type="GO" id="GO:0008270">
    <property type="term" value="F:zinc ion binding"/>
    <property type="evidence" value="ECO:0007669"/>
    <property type="project" value="InterPro"/>
</dbReference>
<dbReference type="GO" id="GO:0016491">
    <property type="term" value="F:oxidoreductase activity"/>
    <property type="evidence" value="ECO:0007669"/>
    <property type="project" value="UniProtKB-KW"/>
</dbReference>
<protein>
    <submittedName>
        <fullName evidence="6">Alcohol dehydrogenase GroES domain protein</fullName>
    </submittedName>
</protein>
<dbReference type="OrthoDB" id="9777057at2"/>
<dbReference type="InterPro" id="IPR013149">
    <property type="entry name" value="ADH-like_C"/>
</dbReference>
<evidence type="ECO:0000313" key="7">
    <source>
        <dbReference type="Proteomes" id="UP000006835"/>
    </source>
</evidence>
<dbReference type="InterPro" id="IPR013154">
    <property type="entry name" value="ADH-like_N"/>
</dbReference>
<dbReference type="PROSITE" id="PS00059">
    <property type="entry name" value="ADH_ZINC"/>
    <property type="match status" value="1"/>
</dbReference>
<dbReference type="CDD" id="cd08236">
    <property type="entry name" value="sugar_DH"/>
    <property type="match status" value="1"/>
</dbReference>
<keyword evidence="7" id="KW-1185">Reference proteome</keyword>
<evidence type="ECO:0000313" key="6">
    <source>
        <dbReference type="EMBL" id="ADQ45457.1"/>
    </source>
</evidence>
<name>E4SEH0_CALK2</name>
<dbReference type="PANTHER" id="PTHR43401:SF2">
    <property type="entry name" value="L-THREONINE 3-DEHYDROGENASE"/>
    <property type="match status" value="1"/>
</dbReference>
<keyword evidence="2 4" id="KW-0862">Zinc</keyword>
<evidence type="ECO:0000256" key="2">
    <source>
        <dbReference type="ARBA" id="ARBA00022833"/>
    </source>
</evidence>
<evidence type="ECO:0000256" key="3">
    <source>
        <dbReference type="ARBA" id="ARBA00023002"/>
    </source>
</evidence>
<evidence type="ECO:0000259" key="5">
    <source>
        <dbReference type="SMART" id="SM00829"/>
    </source>
</evidence>
<proteinExistence type="inferred from homology"/>
<comment type="similarity">
    <text evidence="4">Belongs to the zinc-containing alcohol dehydrogenase family.</text>
</comment>
<dbReference type="RefSeq" id="WP_013429607.1">
    <property type="nucleotide sequence ID" value="NC_014720.1"/>
</dbReference>
<dbReference type="InterPro" id="IPR020843">
    <property type="entry name" value="ER"/>
</dbReference>
<dbReference type="SUPFAM" id="SSF51735">
    <property type="entry name" value="NAD(P)-binding Rossmann-fold domains"/>
    <property type="match status" value="1"/>
</dbReference>
<keyword evidence="3" id="KW-0560">Oxidoreductase</keyword>
<evidence type="ECO:0000256" key="4">
    <source>
        <dbReference type="RuleBase" id="RU361277"/>
    </source>
</evidence>
<evidence type="ECO:0000256" key="1">
    <source>
        <dbReference type="ARBA" id="ARBA00022723"/>
    </source>
</evidence>
<dbReference type="InterPro" id="IPR050129">
    <property type="entry name" value="Zn_alcohol_dh"/>
</dbReference>
<dbReference type="Pfam" id="PF08240">
    <property type="entry name" value="ADH_N"/>
    <property type="match status" value="1"/>
</dbReference>
<dbReference type="Gene3D" id="3.90.180.10">
    <property type="entry name" value="Medium-chain alcohol dehydrogenases, catalytic domain"/>
    <property type="match status" value="1"/>
</dbReference>
<comment type="cofactor">
    <cofactor evidence="4">
        <name>Zn(2+)</name>
        <dbReference type="ChEBI" id="CHEBI:29105"/>
    </cofactor>
</comment>
<organism evidence="6 7">
    <name type="scientific">Caldicellulosiruptor kronotskyensis (strain DSM 18902 / VKM B-2412 / 2002)</name>
    <dbReference type="NCBI Taxonomy" id="632348"/>
    <lineage>
        <taxon>Bacteria</taxon>
        <taxon>Bacillati</taxon>
        <taxon>Bacillota</taxon>
        <taxon>Bacillota incertae sedis</taxon>
        <taxon>Caldicellulosiruptorales</taxon>
        <taxon>Caldicellulosiruptoraceae</taxon>
        <taxon>Caldicellulosiruptor</taxon>
    </lineage>
</organism>
<dbReference type="InterPro" id="IPR036291">
    <property type="entry name" value="NAD(P)-bd_dom_sf"/>
</dbReference>
<dbReference type="PANTHER" id="PTHR43401">
    <property type="entry name" value="L-THREONINE 3-DEHYDROGENASE"/>
    <property type="match status" value="1"/>
</dbReference>
<dbReference type="InterPro" id="IPR011032">
    <property type="entry name" value="GroES-like_sf"/>
</dbReference>
<gene>
    <name evidence="6" type="ordered locus">Calkro_0561</name>
</gene>
<sequence length="347" mass="38841">MKAAVLHAKGDIRYEEVEDPKITEDEVLVKVRASGICGSDIPRVLGDAAHFYPIILGHEFSGEIVEVGKNVKNLKIGDRVVGAPLLPCFKCSDCQKGWYSQCKNYSFIGSRRQGSFAEYIAIPARNAIKFDESIPFEQAVFFEPSTVALHGLRCVDFKGGEDVLVLGAGTIGIFTLQWARIMGARCICVVDIKDERLKLAKEFGADFVVNATEEKFTEKISELTKGRGFGYVFETAGSTETIKFSFEFVSNKGCVCLIGTPTKDIAFSPHLFEKINRKEFHLTGSWMSYSAPFPGIEWELTSQYFSDKRLKFSNKLIYKTFHLKDIKEAFELFKSPENVKGKVIILS</sequence>
<dbReference type="SMART" id="SM00829">
    <property type="entry name" value="PKS_ER"/>
    <property type="match status" value="1"/>
</dbReference>
<dbReference type="Proteomes" id="UP000006835">
    <property type="component" value="Chromosome"/>
</dbReference>
<feature type="domain" description="Enoyl reductase (ER)" evidence="5">
    <location>
        <begin position="10"/>
        <end position="345"/>
    </location>
</feature>
<dbReference type="SUPFAM" id="SSF50129">
    <property type="entry name" value="GroES-like"/>
    <property type="match status" value="1"/>
</dbReference>
<dbReference type="InterPro" id="IPR002328">
    <property type="entry name" value="ADH_Zn_CS"/>
</dbReference>
<reference key="1">
    <citation type="submission" date="2010-11" db="EMBL/GenBank/DDBJ databases">
        <title>Complete sequence of Caldicellulosiruptor kronotskyensis 2002.</title>
        <authorList>
            <consortium name="US DOE Joint Genome Institute"/>
            <person name="Lucas S."/>
            <person name="Copeland A."/>
            <person name="Lapidus A."/>
            <person name="Cheng J.-F."/>
            <person name="Bruce D."/>
            <person name="Goodwin L."/>
            <person name="Pitluck S."/>
            <person name="Davenport K."/>
            <person name="Detter J.C."/>
            <person name="Han C."/>
            <person name="Tapia R."/>
            <person name="Land M."/>
            <person name="Hauser L."/>
            <person name="Jeffries C."/>
            <person name="Kyrpides N."/>
            <person name="Ivanova N."/>
            <person name="Mikhailova N."/>
            <person name="Blumer-Schuette S.E."/>
            <person name="Kelly R.M."/>
            <person name="Woyke T."/>
        </authorList>
    </citation>
    <scope>NUCLEOTIDE SEQUENCE</scope>
    <source>
        <strain>2002</strain>
    </source>
</reference>
<reference evidence="6 7" key="2">
    <citation type="journal article" date="2011" name="J. Bacteriol.">
        <title>Complete genome sequences for the anaerobic, extremely thermophilic plant biomass-degrading bacteria Caldicellulosiruptor hydrothermalis, Caldicellulosiruptor kristjanssonii, Caldicellulosiruptor kronotskyensis, Caldicellulosiruptor owensenis, and Caldicellulosiruptor lactoaceticus.</title>
        <authorList>
            <person name="Blumer-Schuette S.E."/>
            <person name="Ozdemir I."/>
            <person name="Mistry D."/>
            <person name="Lucas S."/>
            <person name="Lapidus A."/>
            <person name="Cheng J.F."/>
            <person name="Goodwin L.A."/>
            <person name="Pitluck S."/>
            <person name="Land M.L."/>
            <person name="Hauser L.J."/>
            <person name="Woyke T."/>
            <person name="Mikhailova N."/>
            <person name="Pati A."/>
            <person name="Kyrpides N.C."/>
            <person name="Ivanova N."/>
            <person name="Detter J.C."/>
            <person name="Walston-Davenport K."/>
            <person name="Han S."/>
            <person name="Adams M.W."/>
            <person name="Kelly R.M."/>
        </authorList>
    </citation>
    <scope>NUCLEOTIDE SEQUENCE [LARGE SCALE GENOMIC DNA]</scope>
    <source>
        <strain evidence="7">DSM 18902 / VKM B-2412 / 2002</strain>
    </source>
</reference>
<dbReference type="Gene3D" id="3.40.50.720">
    <property type="entry name" value="NAD(P)-binding Rossmann-like Domain"/>
    <property type="match status" value="1"/>
</dbReference>
<dbReference type="HOGENOM" id="CLU_026673_11_0_9"/>
<dbReference type="AlphaFoldDB" id="E4SEH0"/>
<keyword evidence="1 4" id="KW-0479">Metal-binding</keyword>